<dbReference type="PANTHER" id="PTHR13096:SF8">
    <property type="entry name" value="RIBOSOMAL OXYGENASE 1"/>
    <property type="match status" value="1"/>
</dbReference>
<comment type="cofactor">
    <cofactor evidence="1">
        <name>Fe(2+)</name>
        <dbReference type="ChEBI" id="CHEBI:29033"/>
    </cofactor>
</comment>
<evidence type="ECO:0000256" key="2">
    <source>
        <dbReference type="ARBA" id="ARBA00022723"/>
    </source>
</evidence>
<dbReference type="Pfam" id="PF08007">
    <property type="entry name" value="JmjC_2"/>
    <property type="match status" value="1"/>
</dbReference>
<organism evidence="5">
    <name type="scientific">marine sediment metagenome</name>
    <dbReference type="NCBI Taxonomy" id="412755"/>
    <lineage>
        <taxon>unclassified sequences</taxon>
        <taxon>metagenomes</taxon>
        <taxon>ecological metagenomes</taxon>
    </lineage>
</organism>
<sequence length="249" mass="28379">MDFSTLIKPLSMNEFTAKINANESFLMLGEGKRDFTDLLSLAEIKTALNNGCNINSPMQIIIGGKRNLFIDQNNWWSPVALKKKEITNLLKSGHSFIIMNMSQINKAVAELIDTIEKSFSHCHADLHLYVSPINDSTGYMAHRDRPQHKIYLQVIGNTTWKLFSHNDDLPDDHTSISEEGESKYLTEIMNFTMTPGDVLYMPPGQIHKVRNHSGPRISFSIPFVINPENTKQRMDRSHIPFQELFENAS</sequence>
<dbReference type="EMBL" id="LAZR01044868">
    <property type="protein sequence ID" value="KKL03586.1"/>
    <property type="molecule type" value="Genomic_DNA"/>
</dbReference>
<keyword evidence="3" id="KW-0408">Iron</keyword>
<dbReference type="PROSITE" id="PS51184">
    <property type="entry name" value="JMJC"/>
    <property type="match status" value="1"/>
</dbReference>
<protein>
    <recommendedName>
        <fullName evidence="4">JmjC domain-containing protein</fullName>
    </recommendedName>
</protein>
<dbReference type="GO" id="GO:0046872">
    <property type="term" value="F:metal ion binding"/>
    <property type="evidence" value="ECO:0007669"/>
    <property type="project" value="UniProtKB-KW"/>
</dbReference>
<evidence type="ECO:0000259" key="4">
    <source>
        <dbReference type="PROSITE" id="PS51184"/>
    </source>
</evidence>
<evidence type="ECO:0000256" key="1">
    <source>
        <dbReference type="ARBA" id="ARBA00001954"/>
    </source>
</evidence>
<gene>
    <name evidence="5" type="ORF">LCGC14_2624670</name>
</gene>
<accession>A0A0F9CD20</accession>
<dbReference type="Gene3D" id="2.60.120.650">
    <property type="entry name" value="Cupin"/>
    <property type="match status" value="1"/>
</dbReference>
<reference evidence="5" key="1">
    <citation type="journal article" date="2015" name="Nature">
        <title>Complex archaea that bridge the gap between prokaryotes and eukaryotes.</title>
        <authorList>
            <person name="Spang A."/>
            <person name="Saw J.H."/>
            <person name="Jorgensen S.L."/>
            <person name="Zaremba-Niedzwiedzka K."/>
            <person name="Martijn J."/>
            <person name="Lind A.E."/>
            <person name="van Eijk R."/>
            <person name="Schleper C."/>
            <person name="Guy L."/>
            <person name="Ettema T.J."/>
        </authorList>
    </citation>
    <scope>NUCLEOTIDE SEQUENCE</scope>
</reference>
<comment type="caution">
    <text evidence="5">The sequence shown here is derived from an EMBL/GenBank/DDBJ whole genome shotgun (WGS) entry which is preliminary data.</text>
</comment>
<dbReference type="AlphaFoldDB" id="A0A0F9CD20"/>
<dbReference type="InterPro" id="IPR039994">
    <property type="entry name" value="NO66-like"/>
</dbReference>
<dbReference type="PANTHER" id="PTHR13096">
    <property type="entry name" value="MINA53 MYC INDUCED NUCLEAR ANTIGEN"/>
    <property type="match status" value="1"/>
</dbReference>
<evidence type="ECO:0000256" key="3">
    <source>
        <dbReference type="ARBA" id="ARBA00023004"/>
    </source>
</evidence>
<name>A0A0F9CD20_9ZZZZ</name>
<proteinExistence type="predicted"/>
<feature type="domain" description="JmjC" evidence="4">
    <location>
        <begin position="104"/>
        <end position="242"/>
    </location>
</feature>
<evidence type="ECO:0000313" key="5">
    <source>
        <dbReference type="EMBL" id="KKL03586.1"/>
    </source>
</evidence>
<dbReference type="SUPFAM" id="SSF51197">
    <property type="entry name" value="Clavaminate synthase-like"/>
    <property type="match status" value="1"/>
</dbReference>
<keyword evidence="2" id="KW-0479">Metal-binding</keyword>
<dbReference type="InterPro" id="IPR003347">
    <property type="entry name" value="JmjC_dom"/>
</dbReference>